<feature type="region of interest" description="Disordered" evidence="1">
    <location>
        <begin position="218"/>
        <end position="246"/>
    </location>
</feature>
<feature type="compositionally biased region" description="Basic and acidic residues" evidence="1">
    <location>
        <begin position="18"/>
        <end position="34"/>
    </location>
</feature>
<reference evidence="2 3" key="1">
    <citation type="journal article" date="2003" name="Nature">
        <title>The genome sequence of the filamentous fungus Neurospora crassa.</title>
        <authorList>
            <person name="Galagan J.E."/>
            <person name="Calvo S.E."/>
            <person name="Borkovich K.A."/>
            <person name="Selker E.U."/>
            <person name="Read N.D."/>
            <person name="Jaffe D."/>
            <person name="FitzHugh W."/>
            <person name="Ma L.J."/>
            <person name="Smirnov S."/>
            <person name="Purcell S."/>
            <person name="Rehman B."/>
            <person name="Elkins T."/>
            <person name="Engels R."/>
            <person name="Wang S."/>
            <person name="Nielsen C.B."/>
            <person name="Butler J."/>
            <person name="Endrizzi M."/>
            <person name="Qui D."/>
            <person name="Ianakiev P."/>
            <person name="Bell-Pedersen D."/>
            <person name="Nelson M.A."/>
            <person name="Werner-Washburne M."/>
            <person name="Selitrennikoff C.P."/>
            <person name="Kinsey J.A."/>
            <person name="Braun E.L."/>
            <person name="Zelter A."/>
            <person name="Schulte U."/>
            <person name="Kothe G.O."/>
            <person name="Jedd G."/>
            <person name="Mewes W."/>
            <person name="Staben C."/>
            <person name="Marcotte E."/>
            <person name="Greenberg D."/>
            <person name="Roy A."/>
            <person name="Foley K."/>
            <person name="Naylor J."/>
            <person name="Stange-Thomann N."/>
            <person name="Barrett R."/>
            <person name="Gnerre S."/>
            <person name="Kamal M."/>
            <person name="Kamvysselis M."/>
            <person name="Mauceli E."/>
            <person name="Bielke C."/>
            <person name="Rudd S."/>
            <person name="Frishman D."/>
            <person name="Krystofova S."/>
            <person name="Rasmussen C."/>
            <person name="Metzenberg R.L."/>
            <person name="Perkins D.D."/>
            <person name="Kroken S."/>
            <person name="Cogoni C."/>
            <person name="Macino G."/>
            <person name="Catcheside D."/>
            <person name="Li W."/>
            <person name="Pratt R.J."/>
            <person name="Osmani S.A."/>
            <person name="DeSouza C.P."/>
            <person name="Glass L."/>
            <person name="Orbach M.J."/>
            <person name="Berglund J.A."/>
            <person name="Voelker R."/>
            <person name="Yarden O."/>
            <person name="Plamann M."/>
            <person name="Seiler S."/>
            <person name="Dunlap J."/>
            <person name="Radford A."/>
            <person name="Aramayo R."/>
            <person name="Natvig D.O."/>
            <person name="Alex L.A."/>
            <person name="Mannhaupt G."/>
            <person name="Ebbole D.J."/>
            <person name="Freitag M."/>
            <person name="Paulsen I."/>
            <person name="Sachs M.S."/>
            <person name="Lander E.S."/>
            <person name="Nusbaum C."/>
            <person name="Birren B."/>
        </authorList>
    </citation>
    <scope>NUCLEOTIDE SEQUENCE [LARGE SCALE GENOMIC DNA]</scope>
    <source>
        <strain evidence="3">ATCC 24698 / 74-OR23-1A / CBS 708.71 / DSM 1257 / FGSC 987</strain>
    </source>
</reference>
<sequence>MDPKSPLGLGHPTPSFTDLRDDARTIDDASRSSEETGDSFHVAERRNVLNGIALPTSSQLEPTHSAHPTEHRGYSCETFNRPSTFDAVNNISNAMSTTSTDCTNGRPTKIRRLSGTTKSSNMKDANFIETPNITRPSNTSPQLCHSTICTSCKKPRHSSGHRHRFPVVPSPINGPSKPGDTVQNLQDSNTARPKLVALTPKPTPNISMPFPSTHSVATPSQGVPNASPIPGIASSMKNSGAGHGNSLSTAAPIARVASNINTSATVNSNRCSSAPPISRGSMASTTDQSFVFNDNRSSTATPIPHMASNMAPSATVNTIPPLPPIIPSMATNGSQHATVNPILPAPPIPSLSMANNITQAATPWPRCRGRTRQNVHRPCSHSPAELAWKRTATQCMDCLANAPKGNKRINVEARVAAGHNPCSKCFVEDARPDGGLCEDCLAMGRNNLALRNAGIGKRKHANAH</sequence>
<dbReference type="RefSeq" id="XP_959335.1">
    <property type="nucleotide sequence ID" value="XM_954242.1"/>
</dbReference>
<dbReference type="VEuPathDB" id="FungiDB:NCU08245"/>
<dbReference type="EMBL" id="CM002238">
    <property type="protein sequence ID" value="EAA30099.1"/>
    <property type="molecule type" value="Genomic_DNA"/>
</dbReference>
<name>Q7S3J8_NEUCR</name>
<feature type="region of interest" description="Disordered" evidence="1">
    <location>
        <begin position="154"/>
        <end position="182"/>
    </location>
</feature>
<feature type="compositionally biased region" description="Polar residues" evidence="1">
    <location>
        <begin position="95"/>
        <end position="106"/>
    </location>
</feature>
<dbReference type="PaxDb" id="5141-EFNCRP00000004723"/>
<dbReference type="Proteomes" id="UP000001805">
    <property type="component" value="Chromosome 3, Linkage Group III"/>
</dbReference>
<proteinExistence type="predicted"/>
<dbReference type="AlphaFoldDB" id="Q7S3J8"/>
<dbReference type="InParanoid" id="Q7S3J8"/>
<keyword evidence="3" id="KW-1185">Reference proteome</keyword>
<evidence type="ECO:0000256" key="1">
    <source>
        <dbReference type="SAM" id="MobiDB-lite"/>
    </source>
</evidence>
<dbReference type="GeneID" id="3875498"/>
<evidence type="ECO:0000313" key="3">
    <source>
        <dbReference type="Proteomes" id="UP000001805"/>
    </source>
</evidence>
<gene>
    <name evidence="2" type="ORF">NCU08245</name>
</gene>
<accession>Q7S3J8</accession>
<dbReference type="HOGENOM" id="CLU_589382_0_0_1"/>
<organism evidence="2 3">
    <name type="scientific">Neurospora crassa (strain ATCC 24698 / 74-OR23-1A / CBS 708.71 / DSM 1257 / FGSC 987)</name>
    <dbReference type="NCBI Taxonomy" id="367110"/>
    <lineage>
        <taxon>Eukaryota</taxon>
        <taxon>Fungi</taxon>
        <taxon>Dikarya</taxon>
        <taxon>Ascomycota</taxon>
        <taxon>Pezizomycotina</taxon>
        <taxon>Sordariomycetes</taxon>
        <taxon>Sordariomycetidae</taxon>
        <taxon>Sordariales</taxon>
        <taxon>Sordariaceae</taxon>
        <taxon>Neurospora</taxon>
    </lineage>
</organism>
<protein>
    <submittedName>
        <fullName evidence="2">Uncharacterized protein</fullName>
    </submittedName>
</protein>
<feature type="compositionally biased region" description="Basic residues" evidence="1">
    <location>
        <begin position="154"/>
        <end position="165"/>
    </location>
</feature>
<feature type="compositionally biased region" description="Polar residues" evidence="1">
    <location>
        <begin position="114"/>
        <end position="123"/>
    </location>
</feature>
<evidence type="ECO:0000313" key="2">
    <source>
        <dbReference type="EMBL" id="EAA30099.1"/>
    </source>
</evidence>
<dbReference type="KEGG" id="ncr:NCU08245"/>
<feature type="region of interest" description="Disordered" evidence="1">
    <location>
        <begin position="1"/>
        <end position="44"/>
    </location>
</feature>
<feature type="region of interest" description="Disordered" evidence="1">
    <location>
        <begin position="56"/>
        <end position="78"/>
    </location>
</feature>
<feature type="region of interest" description="Disordered" evidence="1">
    <location>
        <begin position="95"/>
        <end position="123"/>
    </location>
</feature>